<sequence>CLWDLSAERRLPNEDEFLRLVSRAVTVVNMTPYIDGSPLCPLLVCRGHSRMIGDLNAKAEAEDIRKAILDGLEPPTWWTEDLAKHYREQIDEGHMVTLKELADVWWMRRRDIRSKLLSRVQRHANRDLKEGSKVYRWRPTLGKFGKLNSGWYPAILVKRLSNSVCKIRLPDGKETTESVLNLRPAGVCR</sequence>
<accession>A0A7J6KJS7</accession>
<dbReference type="EMBL" id="JAAPAO010002533">
    <property type="protein sequence ID" value="KAF4647553.1"/>
    <property type="molecule type" value="Genomic_DNA"/>
</dbReference>
<dbReference type="AlphaFoldDB" id="A0A7J6KJS7"/>
<reference evidence="1 2" key="1">
    <citation type="submission" date="2020-04" db="EMBL/GenBank/DDBJ databases">
        <title>Perkinsus chesapeaki whole genome sequence.</title>
        <authorList>
            <person name="Bogema D.R."/>
        </authorList>
    </citation>
    <scope>NUCLEOTIDE SEQUENCE [LARGE SCALE GENOMIC DNA]</scope>
    <source>
        <strain evidence="1">ATCC PRA-425</strain>
    </source>
</reference>
<proteinExistence type="predicted"/>
<protein>
    <submittedName>
        <fullName evidence="1">Uncharacterized protein</fullName>
    </submittedName>
</protein>
<dbReference type="OrthoDB" id="468786at2759"/>
<evidence type="ECO:0000313" key="2">
    <source>
        <dbReference type="Proteomes" id="UP000591131"/>
    </source>
</evidence>
<organism evidence="1 2">
    <name type="scientific">Perkinsus chesapeaki</name>
    <name type="common">Clam parasite</name>
    <name type="synonym">Perkinsus andrewsi</name>
    <dbReference type="NCBI Taxonomy" id="330153"/>
    <lineage>
        <taxon>Eukaryota</taxon>
        <taxon>Sar</taxon>
        <taxon>Alveolata</taxon>
        <taxon>Perkinsozoa</taxon>
        <taxon>Perkinsea</taxon>
        <taxon>Perkinsida</taxon>
        <taxon>Perkinsidae</taxon>
        <taxon>Perkinsus</taxon>
    </lineage>
</organism>
<dbReference type="Proteomes" id="UP000591131">
    <property type="component" value="Unassembled WGS sequence"/>
</dbReference>
<keyword evidence="2" id="KW-1185">Reference proteome</keyword>
<gene>
    <name evidence="1" type="ORF">FOL47_004468</name>
</gene>
<feature type="non-terminal residue" evidence="1">
    <location>
        <position position="1"/>
    </location>
</feature>
<evidence type="ECO:0000313" key="1">
    <source>
        <dbReference type="EMBL" id="KAF4647553.1"/>
    </source>
</evidence>
<comment type="caution">
    <text evidence="1">The sequence shown here is derived from an EMBL/GenBank/DDBJ whole genome shotgun (WGS) entry which is preliminary data.</text>
</comment>
<name>A0A7J6KJS7_PERCH</name>
<feature type="non-terminal residue" evidence="1">
    <location>
        <position position="189"/>
    </location>
</feature>